<evidence type="ECO:0000313" key="2">
    <source>
        <dbReference type="EMBL" id="CAH1793772.1"/>
    </source>
</evidence>
<gene>
    <name evidence="2" type="ORF">OFUS_LOCUS18578</name>
</gene>
<name>A0A8S4PQ59_OWEFU</name>
<accession>A0A8S4PQ59</accession>
<dbReference type="AlphaFoldDB" id="A0A8S4PQ59"/>
<evidence type="ECO:0000313" key="3">
    <source>
        <dbReference type="Proteomes" id="UP000749559"/>
    </source>
</evidence>
<reference evidence="2" key="1">
    <citation type="submission" date="2022-03" db="EMBL/GenBank/DDBJ databases">
        <authorList>
            <person name="Martin C."/>
        </authorList>
    </citation>
    <scope>NUCLEOTIDE SEQUENCE</scope>
</reference>
<feature type="non-terminal residue" evidence="2">
    <location>
        <position position="1"/>
    </location>
</feature>
<keyword evidence="3" id="KW-1185">Reference proteome</keyword>
<feature type="non-terminal residue" evidence="2">
    <location>
        <position position="207"/>
    </location>
</feature>
<dbReference type="EMBL" id="CAIIXF020000009">
    <property type="protein sequence ID" value="CAH1793772.1"/>
    <property type="molecule type" value="Genomic_DNA"/>
</dbReference>
<evidence type="ECO:0000256" key="1">
    <source>
        <dbReference type="SAM" id="SignalP"/>
    </source>
</evidence>
<comment type="caution">
    <text evidence="2">The sequence shown here is derived from an EMBL/GenBank/DDBJ whole genome shotgun (WGS) entry which is preliminary data.</text>
</comment>
<sequence length="207" mass="22460">FLNGIHLLILVVQAVLVSGSYPYSGGPDVAGSVLSYVPEQTAFLRYEPLPQGYVTEIICNFAKDYSVKFQLWQETGNLNFMLKKQWSFNPPSTGRHVMTIDLADIYQITTNDIYLAVWNNNANNVAPAKATVAGAATYRTSHGGSPIAVNEYRGFSNDLPAQTDICVGISYYTGSLDDLLITTVPTATITTTSSDPVIATDPSGKEH</sequence>
<keyword evidence="1" id="KW-0732">Signal</keyword>
<protein>
    <submittedName>
        <fullName evidence="2">Uncharacterized protein</fullName>
    </submittedName>
</protein>
<proteinExistence type="predicted"/>
<dbReference type="Proteomes" id="UP000749559">
    <property type="component" value="Unassembled WGS sequence"/>
</dbReference>
<feature type="chain" id="PRO_5035730902" evidence="1">
    <location>
        <begin position="20"/>
        <end position="207"/>
    </location>
</feature>
<organism evidence="2 3">
    <name type="scientific">Owenia fusiformis</name>
    <name type="common">Polychaete worm</name>
    <dbReference type="NCBI Taxonomy" id="6347"/>
    <lineage>
        <taxon>Eukaryota</taxon>
        <taxon>Metazoa</taxon>
        <taxon>Spiralia</taxon>
        <taxon>Lophotrochozoa</taxon>
        <taxon>Annelida</taxon>
        <taxon>Polychaeta</taxon>
        <taxon>Sedentaria</taxon>
        <taxon>Canalipalpata</taxon>
        <taxon>Sabellida</taxon>
        <taxon>Oweniida</taxon>
        <taxon>Oweniidae</taxon>
        <taxon>Owenia</taxon>
    </lineage>
</organism>
<feature type="signal peptide" evidence="1">
    <location>
        <begin position="1"/>
        <end position="19"/>
    </location>
</feature>